<proteinExistence type="predicted"/>
<dbReference type="Proteomes" id="UP001489897">
    <property type="component" value="Unassembled WGS sequence"/>
</dbReference>
<feature type="transmembrane region" description="Helical" evidence="1">
    <location>
        <begin position="14"/>
        <end position="33"/>
    </location>
</feature>
<evidence type="ECO:0000313" key="2">
    <source>
        <dbReference type="EMBL" id="MEM5426615.1"/>
    </source>
</evidence>
<gene>
    <name evidence="2" type="ORF">VSR73_37340</name>
</gene>
<sequence length="134" mass="14733">MLYLHIPVGTLPDALAPGALWPVLAGAALAIGWDRWRRKVPRAPVGDVGVILRELQRGAAAVARFAQCADTFVREWSVSCLTLLLVALLSGCCRATRGLWDAKTKQKVGSSQIHQLVLHIDLFSQRMPEQILLR</sequence>
<reference evidence="2 3" key="1">
    <citation type="submission" date="2024-01" db="EMBL/GenBank/DDBJ databases">
        <title>The diversity of rhizobia nodulating Mimosa spp. in eleven states of Brazil covering several biomes is determined by host plant, location, and edaphic factors.</title>
        <authorList>
            <person name="Rouws L."/>
            <person name="Barauna A."/>
            <person name="Beukes C."/>
            <person name="De Faria S.M."/>
            <person name="Gross E."/>
            <person name="Dos Reis Junior F.B."/>
            <person name="Simon M."/>
            <person name="Maluk M."/>
            <person name="Odee D.W."/>
            <person name="Kenicer G."/>
            <person name="Young J.P.W."/>
            <person name="Reis V.M."/>
            <person name="Zilli J."/>
            <person name="James E.K."/>
        </authorList>
    </citation>
    <scope>NUCLEOTIDE SEQUENCE [LARGE SCALE GENOMIC DNA]</scope>
    <source>
        <strain evidence="2 3">JPY167</strain>
    </source>
</reference>
<evidence type="ECO:0000313" key="3">
    <source>
        <dbReference type="Proteomes" id="UP001489897"/>
    </source>
</evidence>
<organism evidence="2 3">
    <name type="scientific">Paraburkholderia ferrariae</name>
    <dbReference type="NCBI Taxonomy" id="386056"/>
    <lineage>
        <taxon>Bacteria</taxon>
        <taxon>Pseudomonadati</taxon>
        <taxon>Pseudomonadota</taxon>
        <taxon>Betaproteobacteria</taxon>
        <taxon>Burkholderiales</taxon>
        <taxon>Burkholderiaceae</taxon>
        <taxon>Paraburkholderia</taxon>
    </lineage>
</organism>
<dbReference type="RefSeq" id="WP_342950216.1">
    <property type="nucleotide sequence ID" value="NZ_JAYMRV010000019.1"/>
</dbReference>
<name>A0ABU9S2R3_9BURK</name>
<accession>A0ABU9S2R3</accession>
<evidence type="ECO:0000256" key="1">
    <source>
        <dbReference type="SAM" id="Phobius"/>
    </source>
</evidence>
<dbReference type="EMBL" id="JAYMRV010000019">
    <property type="protein sequence ID" value="MEM5426615.1"/>
    <property type="molecule type" value="Genomic_DNA"/>
</dbReference>
<keyword evidence="1" id="KW-0812">Transmembrane</keyword>
<keyword evidence="1" id="KW-0472">Membrane</keyword>
<protein>
    <submittedName>
        <fullName evidence="2">Uncharacterized protein</fullName>
    </submittedName>
</protein>
<keyword evidence="3" id="KW-1185">Reference proteome</keyword>
<comment type="caution">
    <text evidence="2">The sequence shown here is derived from an EMBL/GenBank/DDBJ whole genome shotgun (WGS) entry which is preliminary data.</text>
</comment>
<keyword evidence="1" id="KW-1133">Transmembrane helix</keyword>